<proteinExistence type="predicted"/>
<name>A0A7I8JP27_SPIIN</name>
<organism evidence="1">
    <name type="scientific">Spirodela intermedia</name>
    <name type="common">Intermediate duckweed</name>
    <dbReference type="NCBI Taxonomy" id="51605"/>
    <lineage>
        <taxon>Eukaryota</taxon>
        <taxon>Viridiplantae</taxon>
        <taxon>Streptophyta</taxon>
        <taxon>Embryophyta</taxon>
        <taxon>Tracheophyta</taxon>
        <taxon>Spermatophyta</taxon>
        <taxon>Magnoliopsida</taxon>
        <taxon>Liliopsida</taxon>
        <taxon>Araceae</taxon>
        <taxon>Lemnoideae</taxon>
        <taxon>Spirodela</taxon>
    </lineage>
</organism>
<dbReference type="EMBL" id="LR743602">
    <property type="protein sequence ID" value="CAA2632303.1"/>
    <property type="molecule type" value="Genomic_DNA"/>
</dbReference>
<evidence type="ECO:0000313" key="2">
    <source>
        <dbReference type="EMBL" id="CAA7408622.1"/>
    </source>
</evidence>
<dbReference type="EMBL" id="LR746278">
    <property type="protein sequence ID" value="CAA7408622.1"/>
    <property type="molecule type" value="Genomic_DNA"/>
</dbReference>
<accession>A0A7I8JP27</accession>
<reference evidence="1" key="1">
    <citation type="submission" date="2019-12" db="EMBL/GenBank/DDBJ databases">
        <authorList>
            <person name="Scholz U."/>
            <person name="Mascher M."/>
            <person name="Fiebig A."/>
        </authorList>
    </citation>
    <scope>NUCLEOTIDE SEQUENCE</scope>
</reference>
<evidence type="ECO:0000313" key="1">
    <source>
        <dbReference type="EMBL" id="CAA2632303.1"/>
    </source>
</evidence>
<sequence length="13" mass="1789">MLNLKLQNYYYYY</sequence>
<protein>
    <submittedName>
        <fullName evidence="1">Uncharacterized protein</fullName>
    </submittedName>
</protein>
<gene>
    <name evidence="1" type="ORF">SI7747_15017929</name>
    <name evidence="2" type="ORF">SI8410_15019300</name>
</gene>
<evidence type="ECO:0000313" key="3">
    <source>
        <dbReference type="Proteomes" id="UP000663760"/>
    </source>
</evidence>
<keyword evidence="3" id="KW-1185">Reference proteome</keyword>
<dbReference type="Proteomes" id="UP000663760">
    <property type="component" value="Chromosome 15"/>
</dbReference>